<evidence type="ECO:0000313" key="4">
    <source>
        <dbReference type="Proteomes" id="UP000697330"/>
    </source>
</evidence>
<comment type="caution">
    <text evidence="3">The sequence shown here is derived from an EMBL/GenBank/DDBJ whole genome shotgun (WGS) entry which is preliminary data.</text>
</comment>
<evidence type="ECO:0000256" key="1">
    <source>
        <dbReference type="ARBA" id="ARBA00010201"/>
    </source>
</evidence>
<dbReference type="Gene3D" id="3.90.960.10">
    <property type="entry name" value="YbaK/aminoacyl-tRNA synthetase-associated domain"/>
    <property type="match status" value="1"/>
</dbReference>
<name>A0A921GFJ4_9ACTN</name>
<protein>
    <submittedName>
        <fullName evidence="3">Prolyl-tRNA synthetase associated domain-containing protein</fullName>
    </submittedName>
</protein>
<accession>A0A921GFJ4</accession>
<dbReference type="GO" id="GO:0002161">
    <property type="term" value="F:aminoacyl-tRNA deacylase activity"/>
    <property type="evidence" value="ECO:0007669"/>
    <property type="project" value="InterPro"/>
</dbReference>
<organism evidence="3 4">
    <name type="scientific">Thermophilibacter provencensis</name>
    <dbReference type="NCBI Taxonomy" id="1852386"/>
    <lineage>
        <taxon>Bacteria</taxon>
        <taxon>Bacillati</taxon>
        <taxon>Actinomycetota</taxon>
        <taxon>Coriobacteriia</taxon>
        <taxon>Coriobacteriales</taxon>
        <taxon>Atopobiaceae</taxon>
        <taxon>Thermophilibacter</taxon>
    </lineage>
</organism>
<proteinExistence type="inferred from homology"/>
<dbReference type="InterPro" id="IPR007214">
    <property type="entry name" value="YbaK/aa-tRNA-synth-assoc-dom"/>
</dbReference>
<reference evidence="3" key="2">
    <citation type="submission" date="2021-09" db="EMBL/GenBank/DDBJ databases">
        <authorList>
            <person name="Gilroy R."/>
        </authorList>
    </citation>
    <scope>NUCLEOTIDE SEQUENCE</scope>
    <source>
        <strain evidence="3">CHK124-7917</strain>
    </source>
</reference>
<dbReference type="Pfam" id="PF04073">
    <property type="entry name" value="tRNA_edit"/>
    <property type="match status" value="1"/>
</dbReference>
<evidence type="ECO:0000313" key="3">
    <source>
        <dbReference type="EMBL" id="HJF44954.1"/>
    </source>
</evidence>
<dbReference type="PANTHER" id="PTHR31423">
    <property type="entry name" value="YBAK DOMAIN-CONTAINING PROTEIN"/>
    <property type="match status" value="1"/>
</dbReference>
<dbReference type="InterPro" id="IPR040285">
    <property type="entry name" value="ProX/PRXD1"/>
</dbReference>
<dbReference type="EMBL" id="DYWQ01000064">
    <property type="protein sequence ID" value="HJF44954.1"/>
    <property type="molecule type" value="Genomic_DNA"/>
</dbReference>
<sequence>MRAFGKAETIALLDQGGIAYELYEHEAVFTVEQAHAAGIPHPELGAKNLFLRDDKHRAYYLVCLPDKKSVSLREVQERLGSRRLSFASEKDLGEMLGLVPGSVTPLGVLNDAERRVEVVIDRELVDAGRVTVHPCDNTATVLLATTDLIALLRGRGRTVRVVDL</sequence>
<evidence type="ECO:0000259" key="2">
    <source>
        <dbReference type="Pfam" id="PF04073"/>
    </source>
</evidence>
<dbReference type="FunFam" id="3.90.960.10:FF:000005">
    <property type="entry name" value="Putative prolyl-tRNA synthetase"/>
    <property type="match status" value="1"/>
</dbReference>
<dbReference type="PANTHER" id="PTHR31423:SF3">
    <property type="entry name" value="PROLYL-TRNA SYNTHETASE ASSOCIATED DOMAIN-CONTAINING PROTEIN 1-RELATED"/>
    <property type="match status" value="1"/>
</dbReference>
<reference evidence="3" key="1">
    <citation type="journal article" date="2021" name="PeerJ">
        <title>Extensive microbial diversity within the chicken gut microbiome revealed by metagenomics and culture.</title>
        <authorList>
            <person name="Gilroy R."/>
            <person name="Ravi A."/>
            <person name="Getino M."/>
            <person name="Pursley I."/>
            <person name="Horton D.L."/>
            <person name="Alikhan N.F."/>
            <person name="Baker D."/>
            <person name="Gharbi K."/>
            <person name="Hall N."/>
            <person name="Watson M."/>
            <person name="Adriaenssens E.M."/>
            <person name="Foster-Nyarko E."/>
            <person name="Jarju S."/>
            <person name="Secka A."/>
            <person name="Antonio M."/>
            <person name="Oren A."/>
            <person name="Chaudhuri R.R."/>
            <person name="La Ragione R."/>
            <person name="Hildebrand F."/>
            <person name="Pallen M.J."/>
        </authorList>
    </citation>
    <scope>NUCLEOTIDE SEQUENCE</scope>
    <source>
        <strain evidence="3">CHK124-7917</strain>
    </source>
</reference>
<dbReference type="AlphaFoldDB" id="A0A921GFJ4"/>
<dbReference type="InterPro" id="IPR036754">
    <property type="entry name" value="YbaK/aa-tRNA-synt-asso_dom_sf"/>
</dbReference>
<feature type="domain" description="YbaK/aminoacyl-tRNA synthetase-associated" evidence="2">
    <location>
        <begin position="25"/>
        <end position="150"/>
    </location>
</feature>
<gene>
    <name evidence="3" type="ORF">K8U72_04130</name>
</gene>
<dbReference type="CDD" id="cd04335">
    <property type="entry name" value="PrdX_deacylase"/>
    <property type="match status" value="1"/>
</dbReference>
<comment type="similarity">
    <text evidence="1">Belongs to the PRORSD1 family.</text>
</comment>
<dbReference type="RefSeq" id="WP_274958866.1">
    <property type="nucleotide sequence ID" value="NZ_DYWQ01000064.1"/>
</dbReference>
<dbReference type="SUPFAM" id="SSF55826">
    <property type="entry name" value="YbaK/ProRS associated domain"/>
    <property type="match status" value="1"/>
</dbReference>
<dbReference type="Proteomes" id="UP000697330">
    <property type="component" value="Unassembled WGS sequence"/>
</dbReference>